<dbReference type="CDD" id="cd00051">
    <property type="entry name" value="EFh"/>
    <property type="match status" value="1"/>
</dbReference>
<dbReference type="PROSITE" id="PS00018">
    <property type="entry name" value="EF_HAND_1"/>
    <property type="match status" value="2"/>
</dbReference>
<evidence type="ECO:0000259" key="5">
    <source>
        <dbReference type="PROSITE" id="PS50222"/>
    </source>
</evidence>
<sequence>MDRILQPILKVQTLLKKHDIFSEEELLDFQKLTYLTRAQIIKLYNKFCSFNPDMSDPKNPVLPQTFLFLLPELNVNPFMDRIIKVFCPHVQFITFEHFLDMMSVFSDAAPINVKASYAFRIYDFDEDDMISHKDIQELLNRLKSHNQLNENDCDEIINYVLLEADLDTDGFISFPEFEQLITKSPDFTRAFKMII</sequence>
<dbReference type="SUPFAM" id="SSF47473">
    <property type="entry name" value="EF-hand"/>
    <property type="match status" value="1"/>
</dbReference>
<protein>
    <submittedName>
        <fullName evidence="6">Calcium and integrin-binding protein 1</fullName>
    </submittedName>
</protein>
<dbReference type="EMBL" id="BMAV01017135">
    <property type="protein sequence ID" value="GFY68585.1"/>
    <property type="molecule type" value="Genomic_DNA"/>
</dbReference>
<dbReference type="Gene3D" id="1.10.238.10">
    <property type="entry name" value="EF-hand"/>
    <property type="match status" value="2"/>
</dbReference>
<dbReference type="GO" id="GO:0000287">
    <property type="term" value="F:magnesium ion binding"/>
    <property type="evidence" value="ECO:0007669"/>
    <property type="project" value="TreeGrafter"/>
</dbReference>
<dbReference type="PANTHER" id="PTHR45791">
    <property type="entry name" value="CALCIUM AND INTEGRIN BINDING FAMILY MEMBER 2"/>
    <property type="match status" value="1"/>
</dbReference>
<dbReference type="PANTHER" id="PTHR45791:SF1">
    <property type="entry name" value="CALCIUM AND INTEGRIN BINDING FAMILY MEMBER 1"/>
    <property type="match status" value="1"/>
</dbReference>
<dbReference type="PROSITE" id="PS50222">
    <property type="entry name" value="EF_HAND_2"/>
    <property type="match status" value="1"/>
</dbReference>
<dbReference type="InterPro" id="IPR011992">
    <property type="entry name" value="EF-hand-dom_pair"/>
</dbReference>
<evidence type="ECO:0000256" key="3">
    <source>
        <dbReference type="ARBA" id="ARBA00022837"/>
    </source>
</evidence>
<dbReference type="FunFam" id="1.10.238.10:FF:000035">
    <property type="entry name" value="Calcium and integrin-binding family member 2"/>
    <property type="match status" value="1"/>
</dbReference>
<evidence type="ECO:0000256" key="4">
    <source>
        <dbReference type="ARBA" id="ARBA00022842"/>
    </source>
</evidence>
<accession>A0A8X7CK38</accession>
<keyword evidence="6" id="KW-0401">Integrin</keyword>
<organism evidence="6 7">
    <name type="scientific">Trichonephila inaurata madagascariensis</name>
    <dbReference type="NCBI Taxonomy" id="2747483"/>
    <lineage>
        <taxon>Eukaryota</taxon>
        <taxon>Metazoa</taxon>
        <taxon>Ecdysozoa</taxon>
        <taxon>Arthropoda</taxon>
        <taxon>Chelicerata</taxon>
        <taxon>Arachnida</taxon>
        <taxon>Araneae</taxon>
        <taxon>Araneomorphae</taxon>
        <taxon>Entelegynae</taxon>
        <taxon>Araneoidea</taxon>
        <taxon>Nephilidae</taxon>
        <taxon>Trichonephila</taxon>
        <taxon>Trichonephila inaurata</taxon>
    </lineage>
</organism>
<proteinExistence type="predicted"/>
<dbReference type="OrthoDB" id="114727at2759"/>
<keyword evidence="7" id="KW-1185">Reference proteome</keyword>
<dbReference type="InterPro" id="IPR051433">
    <property type="entry name" value="CIBP"/>
</dbReference>
<evidence type="ECO:0000256" key="1">
    <source>
        <dbReference type="ARBA" id="ARBA00022723"/>
    </source>
</evidence>
<keyword evidence="2" id="KW-0677">Repeat</keyword>
<evidence type="ECO:0000313" key="6">
    <source>
        <dbReference type="EMBL" id="GFY68585.1"/>
    </source>
</evidence>
<name>A0A8X7CK38_9ARAC</name>
<dbReference type="Proteomes" id="UP000886998">
    <property type="component" value="Unassembled WGS sequence"/>
</dbReference>
<gene>
    <name evidence="6" type="primary">CIB1</name>
    <name evidence="6" type="ORF">TNIN_355021</name>
</gene>
<keyword evidence="3" id="KW-0106">Calcium</keyword>
<dbReference type="InterPro" id="IPR018247">
    <property type="entry name" value="EF_Hand_1_Ca_BS"/>
</dbReference>
<keyword evidence="4" id="KW-0460">Magnesium</keyword>
<dbReference type="AlphaFoldDB" id="A0A8X7CK38"/>
<evidence type="ECO:0000256" key="2">
    <source>
        <dbReference type="ARBA" id="ARBA00022737"/>
    </source>
</evidence>
<reference evidence="6" key="1">
    <citation type="submission" date="2020-08" db="EMBL/GenBank/DDBJ databases">
        <title>Multicomponent nature underlies the extraordinary mechanical properties of spider dragline silk.</title>
        <authorList>
            <person name="Kono N."/>
            <person name="Nakamura H."/>
            <person name="Mori M."/>
            <person name="Yoshida Y."/>
            <person name="Ohtoshi R."/>
            <person name="Malay A.D."/>
            <person name="Moran D.A.P."/>
            <person name="Tomita M."/>
            <person name="Numata K."/>
            <person name="Arakawa K."/>
        </authorList>
    </citation>
    <scope>NUCLEOTIDE SEQUENCE</scope>
</reference>
<evidence type="ECO:0000313" key="7">
    <source>
        <dbReference type="Proteomes" id="UP000886998"/>
    </source>
</evidence>
<dbReference type="InterPro" id="IPR002048">
    <property type="entry name" value="EF_hand_dom"/>
</dbReference>
<dbReference type="GO" id="GO:0007229">
    <property type="term" value="P:integrin-mediated signaling pathway"/>
    <property type="evidence" value="ECO:0007669"/>
    <property type="project" value="UniProtKB-KW"/>
</dbReference>
<dbReference type="Pfam" id="PF13499">
    <property type="entry name" value="EF-hand_7"/>
    <property type="match status" value="1"/>
</dbReference>
<dbReference type="GO" id="GO:0005509">
    <property type="term" value="F:calcium ion binding"/>
    <property type="evidence" value="ECO:0007669"/>
    <property type="project" value="InterPro"/>
</dbReference>
<keyword evidence="1" id="KW-0479">Metal-binding</keyword>
<feature type="domain" description="EF-hand" evidence="5">
    <location>
        <begin position="152"/>
        <end position="187"/>
    </location>
</feature>
<comment type="caution">
    <text evidence="6">The sequence shown here is derived from an EMBL/GenBank/DDBJ whole genome shotgun (WGS) entry which is preliminary data.</text>
</comment>